<proteinExistence type="predicted"/>
<gene>
    <name evidence="1" type="ORF">C2G38_1303204</name>
</gene>
<keyword evidence="2" id="KW-1185">Reference proteome</keyword>
<reference evidence="1 2" key="1">
    <citation type="submission" date="2018-06" db="EMBL/GenBank/DDBJ databases">
        <title>Comparative genomics reveals the genomic features of Rhizophagus irregularis, R. cerebriforme, R. diaphanum and Gigaspora rosea, and their symbiotic lifestyle signature.</title>
        <authorList>
            <person name="Morin E."/>
            <person name="San Clemente H."/>
            <person name="Chen E.C.H."/>
            <person name="De La Providencia I."/>
            <person name="Hainaut M."/>
            <person name="Kuo A."/>
            <person name="Kohler A."/>
            <person name="Murat C."/>
            <person name="Tang N."/>
            <person name="Roy S."/>
            <person name="Loubradou J."/>
            <person name="Henrissat B."/>
            <person name="Grigoriev I.V."/>
            <person name="Corradi N."/>
            <person name="Roux C."/>
            <person name="Martin F.M."/>
        </authorList>
    </citation>
    <scope>NUCLEOTIDE SEQUENCE [LARGE SCALE GENOMIC DNA]</scope>
    <source>
        <strain evidence="1 2">DAOM 194757</strain>
    </source>
</reference>
<name>A0A397V8Y4_9GLOM</name>
<evidence type="ECO:0000313" key="1">
    <source>
        <dbReference type="EMBL" id="RIB18994.1"/>
    </source>
</evidence>
<comment type="caution">
    <text evidence="1">The sequence shown here is derived from an EMBL/GenBank/DDBJ whole genome shotgun (WGS) entry which is preliminary data.</text>
</comment>
<sequence length="157" mass="17813">MLEQTSLSLLHKLKKEDKWINERVINNSTTLPISVSSFSKFTKNQQNTKNGFSLVDASSLVDSSSLVDAFSLMDASLFIFIEMYSFKGTKSQSEISGRLMTSTYKPNYRAKFSFDQSNLPVYLKNSSDYPNKSAIKVFFEKKKKPTICNEKKDSVTS</sequence>
<dbReference type="AlphaFoldDB" id="A0A397V8Y4"/>
<organism evidence="1 2">
    <name type="scientific">Gigaspora rosea</name>
    <dbReference type="NCBI Taxonomy" id="44941"/>
    <lineage>
        <taxon>Eukaryota</taxon>
        <taxon>Fungi</taxon>
        <taxon>Fungi incertae sedis</taxon>
        <taxon>Mucoromycota</taxon>
        <taxon>Glomeromycotina</taxon>
        <taxon>Glomeromycetes</taxon>
        <taxon>Diversisporales</taxon>
        <taxon>Gigasporaceae</taxon>
        <taxon>Gigaspora</taxon>
    </lineage>
</organism>
<evidence type="ECO:0000313" key="2">
    <source>
        <dbReference type="Proteomes" id="UP000266673"/>
    </source>
</evidence>
<dbReference type="Proteomes" id="UP000266673">
    <property type="component" value="Unassembled WGS sequence"/>
</dbReference>
<accession>A0A397V8Y4</accession>
<dbReference type="EMBL" id="QKWP01000502">
    <property type="protein sequence ID" value="RIB18994.1"/>
    <property type="molecule type" value="Genomic_DNA"/>
</dbReference>
<protein>
    <submittedName>
        <fullName evidence="1">Uncharacterized protein</fullName>
    </submittedName>
</protein>